<comment type="caution">
    <text evidence="1">The sequence shown here is derived from an EMBL/GenBank/DDBJ whole genome shotgun (WGS) entry which is preliminary data.</text>
</comment>
<dbReference type="Gene3D" id="3.10.450.10">
    <property type="match status" value="1"/>
</dbReference>
<protein>
    <submittedName>
        <fullName evidence="1">Uncharacterized protein</fullName>
    </submittedName>
</protein>
<reference evidence="2" key="1">
    <citation type="submission" date="2022-10" db="EMBL/GenBank/DDBJ databases">
        <title>Genome assembly of Pristionchus species.</title>
        <authorList>
            <person name="Yoshida K."/>
            <person name="Sommer R.J."/>
        </authorList>
    </citation>
    <scope>NUCLEOTIDE SEQUENCE [LARGE SCALE GENOMIC DNA]</scope>
    <source>
        <strain evidence="2">RS5460</strain>
    </source>
</reference>
<dbReference type="Proteomes" id="UP001328107">
    <property type="component" value="Unassembled WGS sequence"/>
</dbReference>
<evidence type="ECO:0000313" key="2">
    <source>
        <dbReference type="Proteomes" id="UP001328107"/>
    </source>
</evidence>
<evidence type="ECO:0000313" key="1">
    <source>
        <dbReference type="EMBL" id="GMR56769.1"/>
    </source>
</evidence>
<gene>
    <name evidence="1" type="ORF">PMAYCL1PPCAC_26964</name>
</gene>
<accession>A0AAN5D6Z2</accession>
<dbReference type="SUPFAM" id="SSF54403">
    <property type="entry name" value="Cystatin/monellin"/>
    <property type="match status" value="1"/>
</dbReference>
<dbReference type="InterPro" id="IPR046350">
    <property type="entry name" value="Cystatin_sf"/>
</dbReference>
<dbReference type="EMBL" id="BTRK01000006">
    <property type="protein sequence ID" value="GMR56769.1"/>
    <property type="molecule type" value="Genomic_DNA"/>
</dbReference>
<feature type="non-terminal residue" evidence="1">
    <location>
        <position position="1"/>
    </location>
</feature>
<name>A0AAN5D6Z2_9BILA</name>
<organism evidence="1 2">
    <name type="scientific">Pristionchus mayeri</name>
    <dbReference type="NCBI Taxonomy" id="1317129"/>
    <lineage>
        <taxon>Eukaryota</taxon>
        <taxon>Metazoa</taxon>
        <taxon>Ecdysozoa</taxon>
        <taxon>Nematoda</taxon>
        <taxon>Chromadorea</taxon>
        <taxon>Rhabditida</taxon>
        <taxon>Rhabditina</taxon>
        <taxon>Diplogasteromorpha</taxon>
        <taxon>Diplogasteroidea</taxon>
        <taxon>Neodiplogasteridae</taxon>
        <taxon>Pristionchus</taxon>
    </lineage>
</organism>
<keyword evidence="2" id="KW-1185">Reference proteome</keyword>
<sequence>VLSCICRRVRHSAMDLLDGAYFLHYSTDPMHLKKIWRGIKVFNEGSNHDGVYYLIPIKVVSARYQGYKGTKWVYEVLVGESECPRGTVAASELSQDKCTLKEGNRWLYKIFLYENFEGNFEKFLVGKGRSVAATEQF</sequence>
<proteinExistence type="predicted"/>
<dbReference type="AlphaFoldDB" id="A0AAN5D6Z2"/>